<dbReference type="AlphaFoldDB" id="A0A7K1YFX4"/>
<reference evidence="1 2" key="1">
    <citation type="submission" date="2019-11" db="EMBL/GenBank/DDBJ databases">
        <title>Pedobacter sp. HMF7647 Genome sequencing and assembly.</title>
        <authorList>
            <person name="Kang H."/>
            <person name="Kim H."/>
            <person name="Joh K."/>
        </authorList>
    </citation>
    <scope>NUCLEOTIDE SEQUENCE [LARGE SCALE GENOMIC DNA]</scope>
    <source>
        <strain evidence="1 2">HMF7647</strain>
    </source>
</reference>
<dbReference type="Pfam" id="PF14085">
    <property type="entry name" value="DUF4265"/>
    <property type="match status" value="1"/>
</dbReference>
<dbReference type="InterPro" id="IPR025361">
    <property type="entry name" value="DUF4265"/>
</dbReference>
<evidence type="ECO:0000313" key="2">
    <source>
        <dbReference type="Proteomes" id="UP000466586"/>
    </source>
</evidence>
<comment type="caution">
    <text evidence="1">The sequence shown here is derived from an EMBL/GenBank/DDBJ whole genome shotgun (WGS) entry which is preliminary data.</text>
</comment>
<keyword evidence="2" id="KW-1185">Reference proteome</keyword>
<dbReference type="Proteomes" id="UP000466586">
    <property type="component" value="Unassembled WGS sequence"/>
</dbReference>
<protein>
    <submittedName>
        <fullName evidence="1">DUF4265 domain-containing protein</fullName>
    </submittedName>
</protein>
<accession>A0A7K1YFX4</accession>
<dbReference type="RefSeq" id="WP_160846520.1">
    <property type="nucleotide sequence ID" value="NZ_WVHT01000027.1"/>
</dbReference>
<evidence type="ECO:0000313" key="1">
    <source>
        <dbReference type="EMBL" id="MXV53341.1"/>
    </source>
</evidence>
<organism evidence="1 2">
    <name type="scientific">Hufsiella arboris</name>
    <dbReference type="NCBI Taxonomy" id="2695275"/>
    <lineage>
        <taxon>Bacteria</taxon>
        <taxon>Pseudomonadati</taxon>
        <taxon>Bacteroidota</taxon>
        <taxon>Sphingobacteriia</taxon>
        <taxon>Sphingobacteriales</taxon>
        <taxon>Sphingobacteriaceae</taxon>
        <taxon>Hufsiella</taxon>
    </lineage>
</organism>
<sequence length="155" mass="17888">MTTQDNKYVKILFRFHSTIFGEEKVETMWAAIVDKAKGFYKLDNIPFYAPLVASDDIVFAEFDEQEQMLTYRLTVEYSGNSTIQVVLMDKSKDINLIRDVFQELGCVSEKVNGGYFSMEIPASVDYKKIKQKLDEMETNQIIEYAEPCLADGHRL</sequence>
<gene>
    <name evidence="1" type="ORF">GS399_20470</name>
</gene>
<proteinExistence type="predicted"/>
<dbReference type="EMBL" id="WVHT01000027">
    <property type="protein sequence ID" value="MXV53341.1"/>
    <property type="molecule type" value="Genomic_DNA"/>
</dbReference>
<name>A0A7K1YFX4_9SPHI</name>